<gene>
    <name evidence="4" type="ORF">DNTS_015847</name>
</gene>
<dbReference type="InterPro" id="IPR004012">
    <property type="entry name" value="Run_dom"/>
</dbReference>
<dbReference type="GO" id="GO:0005769">
    <property type="term" value="C:early endosome"/>
    <property type="evidence" value="ECO:0007669"/>
    <property type="project" value="TreeGrafter"/>
</dbReference>
<feature type="region of interest" description="Disordered" evidence="2">
    <location>
        <begin position="268"/>
        <end position="397"/>
    </location>
</feature>
<reference evidence="4 5" key="1">
    <citation type="journal article" date="2019" name="Sci. Data">
        <title>Hybrid genome assembly and annotation of Danionella translucida.</title>
        <authorList>
            <person name="Kadobianskyi M."/>
            <person name="Schulze L."/>
            <person name="Schuelke M."/>
            <person name="Judkewitz B."/>
        </authorList>
    </citation>
    <scope>NUCLEOTIDE SEQUENCE [LARGE SCALE GENOMIC DNA]</scope>
    <source>
        <strain evidence="4 5">Bolton</strain>
    </source>
</reference>
<comment type="caution">
    <text evidence="4">The sequence shown here is derived from an EMBL/GenBank/DDBJ whole genome shotgun (WGS) entry which is preliminary data.</text>
</comment>
<dbReference type="Pfam" id="PF21054">
    <property type="entry name" value="RUBC_PIKBD"/>
    <property type="match status" value="1"/>
</dbReference>
<organism evidence="4 5">
    <name type="scientific">Danionella cerebrum</name>
    <dbReference type="NCBI Taxonomy" id="2873325"/>
    <lineage>
        <taxon>Eukaryota</taxon>
        <taxon>Metazoa</taxon>
        <taxon>Chordata</taxon>
        <taxon>Craniata</taxon>
        <taxon>Vertebrata</taxon>
        <taxon>Euteleostomi</taxon>
        <taxon>Actinopterygii</taxon>
        <taxon>Neopterygii</taxon>
        <taxon>Teleostei</taxon>
        <taxon>Ostariophysi</taxon>
        <taxon>Cypriniformes</taxon>
        <taxon>Danionidae</taxon>
        <taxon>Danioninae</taxon>
        <taxon>Danionella</taxon>
    </lineage>
</organism>
<dbReference type="PANTHER" id="PTHR45971">
    <property type="entry name" value="PHOX (PX) DOMAIN-CONTAINING PROTEIN"/>
    <property type="match status" value="1"/>
</dbReference>
<dbReference type="PROSITE" id="PS50826">
    <property type="entry name" value="RUN"/>
    <property type="match status" value="1"/>
</dbReference>
<feature type="compositionally biased region" description="Polar residues" evidence="2">
    <location>
        <begin position="461"/>
        <end position="477"/>
    </location>
</feature>
<evidence type="ECO:0000256" key="2">
    <source>
        <dbReference type="SAM" id="MobiDB-lite"/>
    </source>
</evidence>
<dbReference type="GO" id="GO:0005770">
    <property type="term" value="C:late endosome"/>
    <property type="evidence" value="ECO:0007669"/>
    <property type="project" value="TreeGrafter"/>
</dbReference>
<evidence type="ECO:0000313" key="5">
    <source>
        <dbReference type="Proteomes" id="UP000316079"/>
    </source>
</evidence>
<dbReference type="SMART" id="SM00593">
    <property type="entry name" value="RUN"/>
    <property type="match status" value="1"/>
</dbReference>
<dbReference type="AlphaFoldDB" id="A0A553RNY4"/>
<dbReference type="GO" id="GO:0045806">
    <property type="term" value="P:negative regulation of endocytosis"/>
    <property type="evidence" value="ECO:0007669"/>
    <property type="project" value="TreeGrafter"/>
</dbReference>
<dbReference type="InterPro" id="IPR052428">
    <property type="entry name" value="Autophagy_HostDef_Reg"/>
</dbReference>
<feature type="domain" description="RUN" evidence="3">
    <location>
        <begin position="48"/>
        <end position="187"/>
    </location>
</feature>
<dbReference type="Gene3D" id="1.20.58.900">
    <property type="match status" value="1"/>
</dbReference>
<dbReference type="SUPFAM" id="SSF140741">
    <property type="entry name" value="RUN domain-like"/>
    <property type="match status" value="1"/>
</dbReference>
<dbReference type="OrthoDB" id="10067503at2759"/>
<evidence type="ECO:0000313" key="4">
    <source>
        <dbReference type="EMBL" id="TRZ03886.1"/>
    </source>
</evidence>
<evidence type="ECO:0000259" key="3">
    <source>
        <dbReference type="PROSITE" id="PS50826"/>
    </source>
</evidence>
<dbReference type="InterPro" id="IPR037213">
    <property type="entry name" value="Run_dom_sf"/>
</dbReference>
<dbReference type="Proteomes" id="UP000316079">
    <property type="component" value="Unassembled WGS sequence"/>
</dbReference>
<protein>
    <recommendedName>
        <fullName evidence="3">RUN domain-containing protein</fullName>
    </recommendedName>
</protein>
<dbReference type="InterPro" id="IPR048569">
    <property type="entry name" value="RUBC_PIKBD"/>
</dbReference>
<dbReference type="GO" id="GO:0006914">
    <property type="term" value="P:autophagy"/>
    <property type="evidence" value="ECO:0007669"/>
    <property type="project" value="UniProtKB-KW"/>
</dbReference>
<keyword evidence="5" id="KW-1185">Reference proteome</keyword>
<sequence>MFTRCPHTGMEILTEPQDGENRWEHWKLFYNLKTTVEGLLSTNNPNVWSRYGGLQRLHKDMNAILGHRLKNEQVYYKQKDYWRFVWCVRYLCPHLSRHVEQFNGLEPGSGVQCLGEGYKAERWLLHSLQTHVLSAQLRPLLQHRSNTMKYYSDGAFLLSEPHVSAMFQCLEAVEQNNPRLLALIDTSELSRLKEPPTVDLLKSPSVCLLLRPAVNLGPTGNAPSSTSFSEFPTMSRGESRPDVCSCHSGQGAPCVCGRTRTDSEIPQICFTSPASPGPQESHDSADGDLDDGPEYLAIGNLGKQRRRDSSSSCERMGTQGHTSSKLAPSHQLAPPITRRCSFSEVQRVMGRSSKGHVRSLSDTGITQKPRNESVATPSSKSCGQFTPQSSDGSNSSLYMEPTIELMKCNMRRPTDETEEDGDSDSEIQQLKQKIRVRRLQIRRARMKPAESSDNHIISVDSGESQKSSQDSFHPSDSGSDKEVEDIELKDDIDAQSLLAVSQSGLSLSLASLFSGTRDRWVKWGFT</sequence>
<feature type="compositionally biased region" description="Polar residues" evidence="2">
    <location>
        <begin position="360"/>
        <end position="397"/>
    </location>
</feature>
<dbReference type="PANTHER" id="PTHR45971:SF3">
    <property type="entry name" value="RUN DOMAIN BECLIN-1-INTERACTING AND CYSTEINE-RICH DOMAIN-CONTAINING PROTEIN"/>
    <property type="match status" value="1"/>
</dbReference>
<dbReference type="CDD" id="cd17686">
    <property type="entry name" value="RUN_RUBCN"/>
    <property type="match status" value="1"/>
</dbReference>
<dbReference type="STRING" id="623744.A0A553RNY4"/>
<dbReference type="EMBL" id="SRMA01003037">
    <property type="protein sequence ID" value="TRZ03886.1"/>
    <property type="molecule type" value="Genomic_DNA"/>
</dbReference>
<accession>A0A553RNY4</accession>
<evidence type="ECO:0000256" key="1">
    <source>
        <dbReference type="ARBA" id="ARBA00023006"/>
    </source>
</evidence>
<dbReference type="GO" id="GO:1901981">
    <property type="term" value="F:phosphatidylinositol phosphate binding"/>
    <property type="evidence" value="ECO:0007669"/>
    <property type="project" value="TreeGrafter"/>
</dbReference>
<proteinExistence type="predicted"/>
<dbReference type="GO" id="GO:1901097">
    <property type="term" value="P:negative regulation of autophagosome maturation"/>
    <property type="evidence" value="ECO:0007669"/>
    <property type="project" value="TreeGrafter"/>
</dbReference>
<name>A0A553RNY4_9TELE</name>
<feature type="region of interest" description="Disordered" evidence="2">
    <location>
        <begin position="442"/>
        <end position="488"/>
    </location>
</feature>
<keyword evidence="1" id="KW-0072">Autophagy</keyword>
<dbReference type="Pfam" id="PF02759">
    <property type="entry name" value="RUN"/>
    <property type="match status" value="1"/>
</dbReference>